<dbReference type="AlphaFoldDB" id="A0A7R9MR14"/>
<dbReference type="Proteomes" id="UP000728032">
    <property type="component" value="Unassembled WGS sequence"/>
</dbReference>
<feature type="non-terminal residue" evidence="2">
    <location>
        <position position="1"/>
    </location>
</feature>
<dbReference type="EMBL" id="CAJPVJ010042306">
    <property type="protein sequence ID" value="CAG2182095.1"/>
    <property type="molecule type" value="Genomic_DNA"/>
</dbReference>
<dbReference type="InterPro" id="IPR046427">
    <property type="entry name" value="Legumain_prodom_sf"/>
</dbReference>
<evidence type="ECO:0000259" key="1">
    <source>
        <dbReference type="Pfam" id="PF20985"/>
    </source>
</evidence>
<sequence length="118" mass="13950">PYSRSERLAQLVSGRQFVDNHMNAYVNSIQHLFSGESVDVFNTRLEVNEFNRECYHRFVDTFNDRCMNIAQNSYVLGKLYMFINVCENMDYSSAMDAVTYLDRYCQYNQVHGYPIEIN</sequence>
<protein>
    <recommendedName>
        <fullName evidence="1">Legumain prodomain domain-containing protein</fullName>
    </recommendedName>
</protein>
<gene>
    <name evidence="2" type="ORF">ONB1V03_LOCUS21516</name>
</gene>
<dbReference type="EMBL" id="OC957131">
    <property type="protein sequence ID" value="CAD7664958.1"/>
    <property type="molecule type" value="Genomic_DNA"/>
</dbReference>
<dbReference type="InterPro" id="IPR048501">
    <property type="entry name" value="Legum_prodom"/>
</dbReference>
<dbReference type="Gene3D" id="1.10.132.130">
    <property type="match status" value="1"/>
</dbReference>
<dbReference type="Pfam" id="PF20985">
    <property type="entry name" value="Legum_prodom"/>
    <property type="match status" value="1"/>
</dbReference>
<name>A0A7R9MR14_9ACAR</name>
<organism evidence="2">
    <name type="scientific">Oppiella nova</name>
    <dbReference type="NCBI Taxonomy" id="334625"/>
    <lineage>
        <taxon>Eukaryota</taxon>
        <taxon>Metazoa</taxon>
        <taxon>Ecdysozoa</taxon>
        <taxon>Arthropoda</taxon>
        <taxon>Chelicerata</taxon>
        <taxon>Arachnida</taxon>
        <taxon>Acari</taxon>
        <taxon>Acariformes</taxon>
        <taxon>Sarcoptiformes</taxon>
        <taxon>Oribatida</taxon>
        <taxon>Brachypylina</taxon>
        <taxon>Oppioidea</taxon>
        <taxon>Oppiidae</taxon>
        <taxon>Oppiella</taxon>
    </lineage>
</organism>
<reference evidence="2" key="1">
    <citation type="submission" date="2020-11" db="EMBL/GenBank/DDBJ databases">
        <authorList>
            <person name="Tran Van P."/>
        </authorList>
    </citation>
    <scope>NUCLEOTIDE SEQUENCE</scope>
</reference>
<dbReference type="OrthoDB" id="6522883at2759"/>
<proteinExistence type="predicted"/>
<keyword evidence="3" id="KW-1185">Reference proteome</keyword>
<feature type="domain" description="Legumain prodomain" evidence="1">
    <location>
        <begin position="7"/>
        <end position="98"/>
    </location>
</feature>
<evidence type="ECO:0000313" key="2">
    <source>
        <dbReference type="EMBL" id="CAD7664958.1"/>
    </source>
</evidence>
<accession>A0A7R9MR14</accession>
<evidence type="ECO:0000313" key="3">
    <source>
        <dbReference type="Proteomes" id="UP000728032"/>
    </source>
</evidence>